<name>A0ABT7VQA4_9GAMM</name>
<evidence type="ECO:0000313" key="3">
    <source>
        <dbReference type="Proteomes" id="UP001171945"/>
    </source>
</evidence>
<dbReference type="InterPro" id="IPR003959">
    <property type="entry name" value="ATPase_AAA_core"/>
</dbReference>
<dbReference type="EMBL" id="JAUCGM010000008">
    <property type="protein sequence ID" value="MDM8561829.1"/>
    <property type="molecule type" value="Genomic_DNA"/>
</dbReference>
<reference evidence="2" key="1">
    <citation type="submission" date="2023-06" db="EMBL/GenBank/DDBJ databases">
        <title>Uncultivated large filamentous bacteria from sulfidic sediments reveal new species and different genomic features in energy metabolism and defense.</title>
        <authorList>
            <person name="Fonseca A."/>
        </authorList>
    </citation>
    <scope>NUCLEOTIDE SEQUENCE</scope>
    <source>
        <strain evidence="2">HSG4</strain>
    </source>
</reference>
<dbReference type="Pfam" id="PF13304">
    <property type="entry name" value="AAA_21"/>
    <property type="match status" value="1"/>
</dbReference>
<organism evidence="2 3">
    <name type="scientific">Candidatus Marithioploca araucensis</name>
    <dbReference type="NCBI Taxonomy" id="70273"/>
    <lineage>
        <taxon>Bacteria</taxon>
        <taxon>Pseudomonadati</taxon>
        <taxon>Pseudomonadota</taxon>
        <taxon>Gammaproteobacteria</taxon>
        <taxon>Thiotrichales</taxon>
        <taxon>Thiotrichaceae</taxon>
        <taxon>Candidatus Marithioploca</taxon>
    </lineage>
</organism>
<feature type="domain" description="ATPase AAA-type core" evidence="1">
    <location>
        <begin position="10"/>
        <end position="60"/>
    </location>
</feature>
<dbReference type="Gene3D" id="3.40.50.300">
    <property type="entry name" value="P-loop containing nucleotide triphosphate hydrolases"/>
    <property type="match status" value="1"/>
</dbReference>
<comment type="caution">
    <text evidence="2">The sequence shown here is derived from an EMBL/GenBank/DDBJ whole genome shotgun (WGS) entry which is preliminary data.</text>
</comment>
<evidence type="ECO:0000313" key="2">
    <source>
        <dbReference type="EMBL" id="MDM8561829.1"/>
    </source>
</evidence>
<sequence>MSDGTRNRLLLQPESDLPTLLVLDEPELGLHPYAITVITSLIRSASVHNQIILATQSSPFIDHFDPTEVVVVEQQQGISSFKRIKSETLTEWLEEYSLSELWDKNVIGGRPCQ</sequence>
<dbReference type="Proteomes" id="UP001171945">
    <property type="component" value="Unassembled WGS sequence"/>
</dbReference>
<protein>
    <submittedName>
        <fullName evidence="2">AAA family ATPase</fullName>
    </submittedName>
</protein>
<gene>
    <name evidence="2" type="ORF">QUF54_00565</name>
</gene>
<dbReference type="SUPFAM" id="SSF52540">
    <property type="entry name" value="P-loop containing nucleoside triphosphate hydrolases"/>
    <property type="match status" value="1"/>
</dbReference>
<dbReference type="InterPro" id="IPR027417">
    <property type="entry name" value="P-loop_NTPase"/>
</dbReference>
<proteinExistence type="predicted"/>
<keyword evidence="3" id="KW-1185">Reference proteome</keyword>
<evidence type="ECO:0000259" key="1">
    <source>
        <dbReference type="Pfam" id="PF13304"/>
    </source>
</evidence>
<accession>A0ABT7VQA4</accession>